<dbReference type="PANTHER" id="PTHR27001">
    <property type="entry name" value="OS01G0253100 PROTEIN"/>
    <property type="match status" value="1"/>
</dbReference>
<dbReference type="InterPro" id="IPR011009">
    <property type="entry name" value="Kinase-like_dom_sf"/>
</dbReference>
<reference evidence="4" key="1">
    <citation type="submission" date="2023-05" db="EMBL/GenBank/DDBJ databases">
        <authorList>
            <person name="Huff M."/>
        </authorList>
    </citation>
    <scope>NUCLEOTIDE SEQUENCE</scope>
</reference>
<evidence type="ECO:0000313" key="4">
    <source>
        <dbReference type="EMBL" id="CAI9777763.1"/>
    </source>
</evidence>
<dbReference type="GO" id="GO:0005524">
    <property type="term" value="F:ATP binding"/>
    <property type="evidence" value="ECO:0007669"/>
    <property type="project" value="UniProtKB-KW"/>
</dbReference>
<evidence type="ECO:0000256" key="1">
    <source>
        <dbReference type="ARBA" id="ARBA00022741"/>
    </source>
</evidence>
<name>A0AAD2E6A9_9LAMI</name>
<dbReference type="GO" id="GO:0004672">
    <property type="term" value="F:protein kinase activity"/>
    <property type="evidence" value="ECO:0007669"/>
    <property type="project" value="InterPro"/>
</dbReference>
<organism evidence="4 5">
    <name type="scientific">Fraxinus pennsylvanica</name>
    <dbReference type="NCBI Taxonomy" id="56036"/>
    <lineage>
        <taxon>Eukaryota</taxon>
        <taxon>Viridiplantae</taxon>
        <taxon>Streptophyta</taxon>
        <taxon>Embryophyta</taxon>
        <taxon>Tracheophyta</taxon>
        <taxon>Spermatophyta</taxon>
        <taxon>Magnoliopsida</taxon>
        <taxon>eudicotyledons</taxon>
        <taxon>Gunneridae</taxon>
        <taxon>Pentapetalae</taxon>
        <taxon>asterids</taxon>
        <taxon>lamiids</taxon>
        <taxon>Lamiales</taxon>
        <taxon>Oleaceae</taxon>
        <taxon>Oleeae</taxon>
        <taxon>Fraxinus</taxon>
    </lineage>
</organism>
<dbReference type="Gene3D" id="1.10.510.10">
    <property type="entry name" value="Transferase(Phosphotransferase) domain 1"/>
    <property type="match status" value="1"/>
</dbReference>
<dbReference type="GO" id="GO:0005886">
    <property type="term" value="C:plasma membrane"/>
    <property type="evidence" value="ECO:0007669"/>
    <property type="project" value="TreeGrafter"/>
</dbReference>
<evidence type="ECO:0000259" key="3">
    <source>
        <dbReference type="PROSITE" id="PS50011"/>
    </source>
</evidence>
<keyword evidence="1" id="KW-0547">Nucleotide-binding</keyword>
<dbReference type="InterPro" id="IPR000719">
    <property type="entry name" value="Prot_kinase_dom"/>
</dbReference>
<dbReference type="SUPFAM" id="SSF56112">
    <property type="entry name" value="Protein kinase-like (PK-like)"/>
    <property type="match status" value="1"/>
</dbReference>
<evidence type="ECO:0000256" key="2">
    <source>
        <dbReference type="ARBA" id="ARBA00022840"/>
    </source>
</evidence>
<dbReference type="PROSITE" id="PS50011">
    <property type="entry name" value="PROTEIN_KINASE_DOM"/>
    <property type="match status" value="1"/>
</dbReference>
<protein>
    <recommendedName>
        <fullName evidence="3">Protein kinase domain-containing protein</fullName>
    </recommendedName>
</protein>
<dbReference type="AlphaFoldDB" id="A0AAD2E6A9"/>
<dbReference type="EMBL" id="OU503050">
    <property type="protein sequence ID" value="CAI9777763.1"/>
    <property type="molecule type" value="Genomic_DNA"/>
</dbReference>
<feature type="domain" description="Protein kinase" evidence="3">
    <location>
        <begin position="1"/>
        <end position="107"/>
    </location>
</feature>
<keyword evidence="5" id="KW-1185">Reference proteome</keyword>
<proteinExistence type="predicted"/>
<dbReference type="PANTHER" id="PTHR27001:SF152">
    <property type="entry name" value="KINASE WITH ADENINE NUCLEOTIDE ALPHA HYDROLASES-LIKE DOMAIN-CONTAINING PROTEIN"/>
    <property type="match status" value="1"/>
</dbReference>
<evidence type="ECO:0000313" key="5">
    <source>
        <dbReference type="Proteomes" id="UP000834106"/>
    </source>
</evidence>
<accession>A0AAD2E6A9</accession>
<gene>
    <name evidence="4" type="ORF">FPE_LOCUS25193</name>
</gene>
<keyword evidence="2" id="KW-0067">ATP-binding</keyword>
<dbReference type="Proteomes" id="UP000834106">
    <property type="component" value="Chromosome 15"/>
</dbReference>
<sequence>MRVNIMKGVAKCLVYLHEYSPKKYVRGDLEPSNILIGHDIEPKLSDFGLGLVANIAGGSPTLQSSGMVSEKPQHRQQGSTLTDLFYREPIYQKEYLFYDVYHFSDDR</sequence>